<dbReference type="Proteomes" id="UP001044222">
    <property type="component" value="Chromosome 7"/>
</dbReference>
<feature type="compositionally biased region" description="Polar residues" evidence="1">
    <location>
        <begin position="595"/>
        <end position="610"/>
    </location>
</feature>
<feature type="region of interest" description="Disordered" evidence="1">
    <location>
        <begin position="595"/>
        <end position="705"/>
    </location>
</feature>
<gene>
    <name evidence="2" type="ORF">ANANG_G00136400</name>
</gene>
<feature type="region of interest" description="Disordered" evidence="1">
    <location>
        <begin position="1724"/>
        <end position="1770"/>
    </location>
</feature>
<feature type="compositionally biased region" description="Polar residues" evidence="1">
    <location>
        <begin position="1194"/>
        <end position="1214"/>
    </location>
</feature>
<feature type="compositionally biased region" description="Basic and acidic residues" evidence="1">
    <location>
        <begin position="1619"/>
        <end position="1635"/>
    </location>
</feature>
<feature type="region of interest" description="Disordered" evidence="1">
    <location>
        <begin position="780"/>
        <end position="822"/>
    </location>
</feature>
<feature type="region of interest" description="Disordered" evidence="1">
    <location>
        <begin position="1191"/>
        <end position="1240"/>
    </location>
</feature>
<evidence type="ECO:0000313" key="3">
    <source>
        <dbReference type="Proteomes" id="UP001044222"/>
    </source>
</evidence>
<feature type="compositionally biased region" description="Polar residues" evidence="1">
    <location>
        <begin position="780"/>
        <end position="789"/>
    </location>
</feature>
<feature type="compositionally biased region" description="Polar residues" evidence="1">
    <location>
        <begin position="689"/>
        <end position="705"/>
    </location>
</feature>
<accession>A0A9D3MA20</accession>
<proteinExistence type="predicted"/>
<feature type="compositionally biased region" description="Low complexity" evidence="1">
    <location>
        <begin position="663"/>
        <end position="686"/>
    </location>
</feature>
<feature type="region of interest" description="Disordered" evidence="1">
    <location>
        <begin position="560"/>
        <end position="579"/>
    </location>
</feature>
<feature type="compositionally biased region" description="Basic residues" evidence="1">
    <location>
        <begin position="1741"/>
        <end position="1770"/>
    </location>
</feature>
<dbReference type="EMBL" id="JAFIRN010000007">
    <property type="protein sequence ID" value="KAG5845210.1"/>
    <property type="molecule type" value="Genomic_DNA"/>
</dbReference>
<feature type="compositionally biased region" description="Polar residues" evidence="1">
    <location>
        <begin position="797"/>
        <end position="819"/>
    </location>
</feature>
<organism evidence="2 3">
    <name type="scientific">Anguilla anguilla</name>
    <name type="common">European freshwater eel</name>
    <name type="synonym">Muraena anguilla</name>
    <dbReference type="NCBI Taxonomy" id="7936"/>
    <lineage>
        <taxon>Eukaryota</taxon>
        <taxon>Metazoa</taxon>
        <taxon>Chordata</taxon>
        <taxon>Craniata</taxon>
        <taxon>Vertebrata</taxon>
        <taxon>Euteleostomi</taxon>
        <taxon>Actinopterygii</taxon>
        <taxon>Neopterygii</taxon>
        <taxon>Teleostei</taxon>
        <taxon>Anguilliformes</taxon>
        <taxon>Anguillidae</taxon>
        <taxon>Anguilla</taxon>
    </lineage>
</organism>
<feature type="region of interest" description="Disordered" evidence="1">
    <location>
        <begin position="463"/>
        <end position="512"/>
    </location>
</feature>
<comment type="caution">
    <text evidence="2">The sequence shown here is derived from an EMBL/GenBank/DDBJ whole genome shotgun (WGS) entry which is preliminary data.</text>
</comment>
<sequence length="1770" mass="193495">MMQTHIMVDGQQCQNIFTQPTSTTALNNPSYHGDYNGAWDNRSPAFVYQTPPVPPTNHPQHRGQQVFQSRHVTNGNHGHIVSPNMRPFPVSSSFGPIQGNTNQTVGSVHQQPLRNHFFTNGHVTYASSPANFPKTLYTAQQTPMRPDVYVARENQQNTQVFVQAHNYNISQESMRSSRPGNVPQLPASLSHGNRAINQGHLQRELILRQSTGGQVSIPAVQDAGAYHSLQDAGEYSSAQFYPCRESVNGDRGAWNNWHEAMRTGRRESLNLQSAVKVAMVEQKGGTWQGVRDLRQEMGSVRGVTKNCGMEVKLNPKFEVQCPTGVQGHVHGTECRGQGLATSSPNSAVPAQNTSLHPQPVDHTVSWAKPFLHRKVDGLLRSLLKNTEVIPNTGMPQVQAQCGETAIAPHSSLSWSSSPGSRSDKRFMNQLHMATAQQSYQSVPSQSGAVNPPQYHAFPDQQGELLSTGLQPPPTAQGPVGRNTKGAANQTYRRGLTMPPPYVSPGTKSGGTGEAVKHIKAIKMANHAPNQPSASGCEFPDAGSYHEPSIATSAFPSQAVQSGKLPCRSQTAGNSMTGSERQVVSFATTPGNAFTAGNESCMSNQPASQADAQHRDNQLSSAGDSVKADHRKDYGETCGAKSPQTDSAPLSDAGSPSPEHVFKSPKVSSQQSKSSGSSSSQKAVAVVTPLSPQSWDPADETSSTCQTESDLPCKILSVISLSAESTAGLFDFKMTDTAFDSLLISMGTGEKDPQNIHSRVPTTVSLGSASTELAVPHQKMTPQMSGSTCQVIPPTADDSATQKIDPQPSNQQKSDLTLPTNPAPPTFCEVTPPSGMHFNMPGAQTSVAVHENRDLDGELENTIFDLSSVSIIEWTTAKVAKLITFFHQIEGTPKQEMDVKKTAELFGLQGYDDLPDVFSSNLYQSIMAEARSVCKEGENLVFSQINPTSLEAVAENCQILKHCPVRPSEEEDEVVKSNQALKGKMVRPETVTCRSNRNTPLPTPQSQADCALVDGTVDALSSIKIRVLPPEEARRIYCGEESEIVKLDNPQSTLPALEGQGDEMSQMGVQAYQWQPEEQQKEVKQVDVSCCSFCWIKMTTSYKKGFCACQFKSKIGQGGEGESKIDITSNQMEKSERLEVMESSVGGDSCPAGEHNTISVHEPETTKEYLPEEDLPEEDLPEENQHIEIKALSVSECSQSRPADNFTQEEGNNTEGEAIVSSGEPEEGRGAPDPSECSSSEILFDPDITVQEVIIPVLNVTEVENENVYSDYEETLKMAAAVSEKLWNGDVAKGEPPILLKVNVDEVPTSGLEAEDGAASGNMRLSSQGEVPNQLPEPMDIRDLERRIGGQTSLSLRQRLHKRLPSIEKHNHKGENVRRGEKGCKRRRWEKSPCSTSPVREPSPQSVKISEREEAVIKGIEHSHHNREKPLLVKRKGDHCFASPKLKLPKLHKDVHVCQESNFEKRPFVSKGISSKESPKQKADGRGMYLTLYGSSSKTGNRVVSSSGESVFKSQGGKSLPAPLTLGLSIHSKDSNHSVARIKSPAKQQVFSIWERSFVPLNHHKRSKTETTKQGKIKGYSNLGVGTKAANPTVCGGDPKSSRIQCRPQSSSQSTAATVKRRECNKHMGKREEKRNSTINTGKSHLGKDRESSFVPKASNKHRGKSQEKSSVPETGNKLLGKIHKRRALYLKWETNTWIRLKKRRAHQGNLQKISFLHLALCVSPRTPPQSGRPAEKQGSRIWRRPHCFSRKHKPPLTKTTGKRLKRSLKK</sequence>
<reference evidence="2" key="1">
    <citation type="submission" date="2021-01" db="EMBL/GenBank/DDBJ databases">
        <title>A chromosome-scale assembly of European eel, Anguilla anguilla.</title>
        <authorList>
            <person name="Henkel C."/>
            <person name="Jong-Raadsen S.A."/>
            <person name="Dufour S."/>
            <person name="Weltzien F.-A."/>
            <person name="Palstra A.P."/>
            <person name="Pelster B."/>
            <person name="Spaink H.P."/>
            <person name="Van Den Thillart G.E."/>
            <person name="Jansen H."/>
            <person name="Zahm M."/>
            <person name="Klopp C."/>
            <person name="Cedric C."/>
            <person name="Louis A."/>
            <person name="Berthelot C."/>
            <person name="Parey E."/>
            <person name="Roest Crollius H."/>
            <person name="Montfort J."/>
            <person name="Robinson-Rechavi M."/>
            <person name="Bucao C."/>
            <person name="Bouchez O."/>
            <person name="Gislard M."/>
            <person name="Lluch J."/>
            <person name="Milhes M."/>
            <person name="Lampietro C."/>
            <person name="Lopez Roques C."/>
            <person name="Donnadieu C."/>
            <person name="Braasch I."/>
            <person name="Desvignes T."/>
            <person name="Postlethwait J."/>
            <person name="Bobe J."/>
            <person name="Guiguen Y."/>
            <person name="Dirks R."/>
        </authorList>
    </citation>
    <scope>NUCLEOTIDE SEQUENCE</scope>
    <source>
        <strain evidence="2">Tag_6206</strain>
        <tissue evidence="2">Liver</tissue>
    </source>
</reference>
<feature type="compositionally biased region" description="Polar residues" evidence="1">
    <location>
        <begin position="1601"/>
        <end position="1616"/>
    </location>
</feature>
<protein>
    <submittedName>
        <fullName evidence="2">Uncharacterized protein</fullName>
    </submittedName>
</protein>
<feature type="compositionally biased region" description="Polar residues" evidence="1">
    <location>
        <begin position="567"/>
        <end position="579"/>
    </location>
</feature>
<name>A0A9D3MA20_ANGAN</name>
<feature type="region of interest" description="Disordered" evidence="1">
    <location>
        <begin position="1365"/>
        <end position="1410"/>
    </location>
</feature>
<feature type="compositionally biased region" description="Basic and acidic residues" evidence="1">
    <location>
        <begin position="625"/>
        <end position="634"/>
    </location>
</feature>
<keyword evidence="3" id="KW-1185">Reference proteome</keyword>
<feature type="region of interest" description="Disordered" evidence="1">
    <location>
        <begin position="1593"/>
        <end position="1679"/>
    </location>
</feature>
<feature type="compositionally biased region" description="Polar residues" evidence="1">
    <location>
        <begin position="1392"/>
        <end position="1407"/>
    </location>
</feature>
<evidence type="ECO:0000313" key="2">
    <source>
        <dbReference type="EMBL" id="KAG5845210.1"/>
    </source>
</evidence>
<evidence type="ECO:0000256" key="1">
    <source>
        <dbReference type="SAM" id="MobiDB-lite"/>
    </source>
</evidence>
<feature type="compositionally biased region" description="Basic and acidic residues" evidence="1">
    <location>
        <begin position="1365"/>
        <end position="1382"/>
    </location>
</feature>
<feature type="compositionally biased region" description="Acidic residues" evidence="1">
    <location>
        <begin position="1170"/>
        <end position="1179"/>
    </location>
</feature>
<feature type="region of interest" description="Disordered" evidence="1">
    <location>
        <begin position="1115"/>
        <end position="1179"/>
    </location>
</feature>
<feature type="compositionally biased region" description="Basic and acidic residues" evidence="1">
    <location>
        <begin position="1160"/>
        <end position="1169"/>
    </location>
</feature>